<dbReference type="CDD" id="cd01120">
    <property type="entry name" value="RecA-like_superfamily"/>
    <property type="match status" value="1"/>
</dbReference>
<dbReference type="AlphaFoldDB" id="A0A6J8E8C7"/>
<evidence type="ECO:0000313" key="3">
    <source>
        <dbReference type="Proteomes" id="UP000507470"/>
    </source>
</evidence>
<dbReference type="Pfam" id="PF20720">
    <property type="entry name" value="nSTAND3"/>
    <property type="match status" value="1"/>
</dbReference>
<gene>
    <name evidence="2" type="ORF">MCOR_48900</name>
</gene>
<dbReference type="Proteomes" id="UP000507470">
    <property type="component" value="Unassembled WGS sequence"/>
</dbReference>
<feature type="domain" description="Novel STAND NTPase 3" evidence="1">
    <location>
        <begin position="63"/>
        <end position="215"/>
    </location>
</feature>
<reference evidence="2 3" key="1">
    <citation type="submission" date="2020-06" db="EMBL/GenBank/DDBJ databases">
        <authorList>
            <person name="Li R."/>
            <person name="Bekaert M."/>
        </authorList>
    </citation>
    <scope>NUCLEOTIDE SEQUENCE [LARGE SCALE GENOMIC DNA]</scope>
    <source>
        <strain evidence="3">wild</strain>
    </source>
</reference>
<name>A0A6J8E8C7_MYTCO</name>
<accession>A0A6J8E8C7</accession>
<dbReference type="EMBL" id="CACVKT020008613">
    <property type="protein sequence ID" value="CAC5416263.1"/>
    <property type="molecule type" value="Genomic_DNA"/>
</dbReference>
<evidence type="ECO:0000259" key="1">
    <source>
        <dbReference type="Pfam" id="PF20720"/>
    </source>
</evidence>
<evidence type="ECO:0000313" key="2">
    <source>
        <dbReference type="EMBL" id="CAC5416263.1"/>
    </source>
</evidence>
<sequence>MESNISSISHSVDELRQQSELNITGLSAKVTTLQTEQEETIPKNIRDQMTKEIEEWKIKDNNFVPTRASAYVSNILNKESSVTLTGSPGVGKSFLARHIALNFQSEGYRIIIVLTPTDIRDYYTPGKHTIFVVDDICGKFIANRTQLENWQQMLPKIEQILADKCCKIIAACRLQVYRDDKISLLLPFKICECNLNSKEMSLTQSEKTKIKEKYLGNRHVDDIAQESDFFPLLCSLQWLPEDEGIDVSNLFKSPFEFYNKLLTI</sequence>
<dbReference type="InterPro" id="IPR049050">
    <property type="entry name" value="nSTAND3"/>
</dbReference>
<organism evidence="2 3">
    <name type="scientific">Mytilus coruscus</name>
    <name type="common">Sea mussel</name>
    <dbReference type="NCBI Taxonomy" id="42192"/>
    <lineage>
        <taxon>Eukaryota</taxon>
        <taxon>Metazoa</taxon>
        <taxon>Spiralia</taxon>
        <taxon>Lophotrochozoa</taxon>
        <taxon>Mollusca</taxon>
        <taxon>Bivalvia</taxon>
        <taxon>Autobranchia</taxon>
        <taxon>Pteriomorphia</taxon>
        <taxon>Mytilida</taxon>
        <taxon>Mytiloidea</taxon>
        <taxon>Mytilidae</taxon>
        <taxon>Mytilinae</taxon>
        <taxon>Mytilus</taxon>
    </lineage>
</organism>
<keyword evidence="3" id="KW-1185">Reference proteome</keyword>
<dbReference type="Gene3D" id="3.40.50.300">
    <property type="entry name" value="P-loop containing nucleotide triphosphate hydrolases"/>
    <property type="match status" value="1"/>
</dbReference>
<dbReference type="SUPFAM" id="SSF52540">
    <property type="entry name" value="P-loop containing nucleoside triphosphate hydrolases"/>
    <property type="match status" value="1"/>
</dbReference>
<protein>
    <recommendedName>
        <fullName evidence="1">Novel STAND NTPase 3 domain-containing protein</fullName>
    </recommendedName>
</protein>
<dbReference type="InterPro" id="IPR027417">
    <property type="entry name" value="P-loop_NTPase"/>
</dbReference>
<proteinExistence type="predicted"/>
<dbReference type="OrthoDB" id="6121908at2759"/>